<dbReference type="Pfam" id="PF13474">
    <property type="entry name" value="SnoaL_3"/>
    <property type="match status" value="1"/>
</dbReference>
<accession>A0ABT7GMT4</accession>
<dbReference type="InterPro" id="IPR011944">
    <property type="entry name" value="Steroid_delta5-4_isomerase"/>
</dbReference>
<reference evidence="2 3" key="1">
    <citation type="submission" date="2023-05" db="EMBL/GenBank/DDBJ databases">
        <title>Sequencing and Assembly of Streptomyces sp. NP73.</title>
        <authorList>
            <person name="Konwar A.N."/>
            <person name="Saikia K."/>
            <person name="Thakur D."/>
        </authorList>
    </citation>
    <scope>NUCLEOTIDE SEQUENCE [LARGE SCALE GENOMIC DNA]</scope>
    <source>
        <strain evidence="2 3">NP73</strain>
    </source>
</reference>
<dbReference type="Gene3D" id="3.10.450.50">
    <property type="match status" value="1"/>
</dbReference>
<name>A0ABT7GMT4_9ACTN</name>
<keyword evidence="3" id="KW-1185">Reference proteome</keyword>
<dbReference type="NCBIfam" id="TIGR02246">
    <property type="entry name" value="SgcJ/EcaC family oxidoreductase"/>
    <property type="match status" value="1"/>
</dbReference>
<protein>
    <submittedName>
        <fullName evidence="2">SgcJ/EcaC family oxidoreductase</fullName>
    </submittedName>
</protein>
<dbReference type="RefSeq" id="WP_285340620.1">
    <property type="nucleotide sequence ID" value="NZ_JASITI010000003.1"/>
</dbReference>
<gene>
    <name evidence="2" type="ORF">QEZ40_003525</name>
</gene>
<dbReference type="SUPFAM" id="SSF54427">
    <property type="entry name" value="NTF2-like"/>
    <property type="match status" value="1"/>
</dbReference>
<evidence type="ECO:0000313" key="2">
    <source>
        <dbReference type="EMBL" id="MDK9494890.1"/>
    </source>
</evidence>
<evidence type="ECO:0000259" key="1">
    <source>
        <dbReference type="Pfam" id="PF13474"/>
    </source>
</evidence>
<feature type="domain" description="SnoaL-like" evidence="1">
    <location>
        <begin position="10"/>
        <end position="123"/>
    </location>
</feature>
<comment type="caution">
    <text evidence="2">The sequence shown here is derived from an EMBL/GenBank/DDBJ whole genome shotgun (WGS) entry which is preliminary data.</text>
</comment>
<organism evidence="2 3">
    <name type="scientific">Streptomyces katrae</name>
    <dbReference type="NCBI Taxonomy" id="68223"/>
    <lineage>
        <taxon>Bacteria</taxon>
        <taxon>Bacillati</taxon>
        <taxon>Actinomycetota</taxon>
        <taxon>Actinomycetes</taxon>
        <taxon>Kitasatosporales</taxon>
        <taxon>Streptomycetaceae</taxon>
        <taxon>Streptomyces</taxon>
    </lineage>
</organism>
<dbReference type="InterPro" id="IPR037401">
    <property type="entry name" value="SnoaL-like"/>
</dbReference>
<proteinExistence type="predicted"/>
<dbReference type="EMBL" id="JASITI010000003">
    <property type="protein sequence ID" value="MDK9494890.1"/>
    <property type="molecule type" value="Genomic_DNA"/>
</dbReference>
<sequence length="126" mass="13803">MSNGYGVLADILEEWRAAFDGRRVDDLVALFAEDALFQGLSPRLLNGRAEIRTYYENVPPGTTAAVEVLHSRPLAAEALAGFATVTFRTPTPQDPAGTPLPVRLSLIAQHTGTGWRIRQYHVSRLS</sequence>
<evidence type="ECO:0000313" key="3">
    <source>
        <dbReference type="Proteomes" id="UP001223390"/>
    </source>
</evidence>
<dbReference type="Proteomes" id="UP001223390">
    <property type="component" value="Unassembled WGS sequence"/>
</dbReference>
<dbReference type="InterPro" id="IPR032710">
    <property type="entry name" value="NTF2-like_dom_sf"/>
</dbReference>